<gene>
    <name evidence="4" type="ORF">GUJ93_ZPchr0007g4446</name>
</gene>
<proteinExistence type="predicted"/>
<comment type="caution">
    <text evidence="4">The sequence shown here is derived from an EMBL/GenBank/DDBJ whole genome shotgun (WGS) entry which is preliminary data.</text>
</comment>
<dbReference type="Pfam" id="PF23650">
    <property type="entry name" value="DUF7148"/>
    <property type="match status" value="1"/>
</dbReference>
<keyword evidence="5" id="KW-1185">Reference proteome</keyword>
<dbReference type="Proteomes" id="UP000729402">
    <property type="component" value="Unassembled WGS sequence"/>
</dbReference>
<dbReference type="Pfam" id="PF01814">
    <property type="entry name" value="Hemerythrin"/>
    <property type="match status" value="1"/>
</dbReference>
<protein>
    <recommendedName>
        <fullName evidence="6">Hemerythrin-like domain-containing protein</fullName>
    </recommendedName>
</protein>
<reference evidence="4" key="2">
    <citation type="submission" date="2021-02" db="EMBL/GenBank/DDBJ databases">
        <authorList>
            <person name="Kimball J.A."/>
            <person name="Haas M.W."/>
            <person name="Macchietto M."/>
            <person name="Kono T."/>
            <person name="Duquette J."/>
            <person name="Shao M."/>
        </authorList>
    </citation>
    <scope>NUCLEOTIDE SEQUENCE</scope>
    <source>
        <tissue evidence="4">Fresh leaf tissue</tissue>
    </source>
</reference>
<feature type="domain" description="DUF7148" evidence="3">
    <location>
        <begin position="481"/>
        <end position="579"/>
    </location>
</feature>
<evidence type="ECO:0000256" key="1">
    <source>
        <dbReference type="SAM" id="MobiDB-lite"/>
    </source>
</evidence>
<organism evidence="4 5">
    <name type="scientific">Zizania palustris</name>
    <name type="common">Northern wild rice</name>
    <dbReference type="NCBI Taxonomy" id="103762"/>
    <lineage>
        <taxon>Eukaryota</taxon>
        <taxon>Viridiplantae</taxon>
        <taxon>Streptophyta</taxon>
        <taxon>Embryophyta</taxon>
        <taxon>Tracheophyta</taxon>
        <taxon>Spermatophyta</taxon>
        <taxon>Magnoliopsida</taxon>
        <taxon>Liliopsida</taxon>
        <taxon>Poales</taxon>
        <taxon>Poaceae</taxon>
        <taxon>BOP clade</taxon>
        <taxon>Oryzoideae</taxon>
        <taxon>Oryzeae</taxon>
        <taxon>Zizaniinae</taxon>
        <taxon>Zizania</taxon>
    </lineage>
</organism>
<evidence type="ECO:0000259" key="3">
    <source>
        <dbReference type="Pfam" id="PF23650"/>
    </source>
</evidence>
<evidence type="ECO:0000313" key="5">
    <source>
        <dbReference type="Proteomes" id="UP000729402"/>
    </source>
</evidence>
<dbReference type="PANTHER" id="PTHR35739">
    <property type="entry name" value="OS01G0861700 PROTEIN"/>
    <property type="match status" value="1"/>
</dbReference>
<evidence type="ECO:0000259" key="2">
    <source>
        <dbReference type="Pfam" id="PF01814"/>
    </source>
</evidence>
<dbReference type="InterPro" id="IPR012312">
    <property type="entry name" value="Hemerythrin-like"/>
</dbReference>
<name>A0A8J5VNC7_ZIZPA</name>
<reference evidence="4" key="1">
    <citation type="journal article" date="2021" name="bioRxiv">
        <title>Whole Genome Assembly and Annotation of Northern Wild Rice, Zizania palustris L., Supports a Whole Genome Duplication in the Zizania Genus.</title>
        <authorList>
            <person name="Haas M."/>
            <person name="Kono T."/>
            <person name="Macchietto M."/>
            <person name="Millas R."/>
            <person name="McGilp L."/>
            <person name="Shao M."/>
            <person name="Duquette J."/>
            <person name="Hirsch C.N."/>
            <person name="Kimball J."/>
        </authorList>
    </citation>
    <scope>NUCLEOTIDE SEQUENCE</scope>
    <source>
        <tissue evidence="4">Fresh leaf tissue</tissue>
    </source>
</reference>
<dbReference type="InterPro" id="IPR055572">
    <property type="entry name" value="DUF7148"/>
</dbReference>
<evidence type="ECO:0008006" key="6">
    <source>
        <dbReference type="Google" id="ProtNLM"/>
    </source>
</evidence>
<feature type="region of interest" description="Disordered" evidence="1">
    <location>
        <begin position="1"/>
        <end position="30"/>
    </location>
</feature>
<dbReference type="PANTHER" id="PTHR35739:SF1">
    <property type="entry name" value="OS01G0861700 PROTEIN"/>
    <property type="match status" value="1"/>
</dbReference>
<dbReference type="OrthoDB" id="4951845at2759"/>
<evidence type="ECO:0000313" key="4">
    <source>
        <dbReference type="EMBL" id="KAG8078557.1"/>
    </source>
</evidence>
<sequence length="583" mass="62773">MGNCSPSPRRRGRGGATSPHLARSASATAAGAATTTVSPCALARSPSVSAAAGDGDDVVRVYGSDGCPVAWRIRVSLLYKAAAPVHFTPSEAAPLGRPVLRLSASDPELCGTADELLRHVDARFEGKPLVAPPERPARASAAAAAAEEVADLVRLQHRSAERHLEGVAAKVAEMVKKGGKKAAGKGGKLVVEGAEVRRLGKWYGDAMEVMLEHARMEETVLFPDIQRASFPGVCDVANEQHGRHLPMMNGIKEDIKTLLTLELGSSLFHEVLANLSIRLKALQDHTKEHFKEEEKELLPRLEGVRRMQREEGNVSDKSNTAWASEAMGKMEMTHSKLFAFFMTGLLPQEAMQYLDLISRIVKISPDGWCLRALGCGCATLLQLILTQTNPVHPLAYFPQAAPVAQRWHGDGEAAAGSQALLHRLIKCTREASLQIQWHPVFNSNLKIRCWSGGDMLSSSKAVAIKPRRAAAPGKDGVARAEDDGVSLGTVKVPANIDVARFETLLFQWANSLCQGANLPLPVPLRVDKVEGGVRLGFMAVDDGAAQVLVYIDCVVSPATAAASRPVFRAIRNGPMKHRVLYLI</sequence>
<dbReference type="EMBL" id="JAAALK010000282">
    <property type="protein sequence ID" value="KAG8078557.1"/>
    <property type="molecule type" value="Genomic_DNA"/>
</dbReference>
<feature type="domain" description="Hemerythrin-like" evidence="2">
    <location>
        <begin position="151"/>
        <end position="301"/>
    </location>
</feature>
<accession>A0A8J5VNC7</accession>
<dbReference type="AlphaFoldDB" id="A0A8J5VNC7"/>